<sequence>MNVKPALSWAMLAPPLTLCNASMAFAQSAEGEASLYYDLVWLALALALGFGVISRRGSHSESTSAGTSEVPTAAVKTEPRPPMHKPLRLIDLPPKEVSTDTVDSPTFVIIDNPKKTA</sequence>
<feature type="chain" id="PRO_5014982664" evidence="3">
    <location>
        <begin position="27"/>
        <end position="117"/>
    </location>
</feature>
<keyword evidence="5" id="KW-1185">Reference proteome</keyword>
<organism evidence="4 5">
    <name type="scientific">Pseudohalioglobus lutimaris</name>
    <dbReference type="NCBI Taxonomy" id="1737061"/>
    <lineage>
        <taxon>Bacteria</taxon>
        <taxon>Pseudomonadati</taxon>
        <taxon>Pseudomonadota</taxon>
        <taxon>Gammaproteobacteria</taxon>
        <taxon>Cellvibrionales</taxon>
        <taxon>Halieaceae</taxon>
        <taxon>Pseudohalioglobus</taxon>
    </lineage>
</organism>
<keyword evidence="2" id="KW-0472">Membrane</keyword>
<evidence type="ECO:0000256" key="2">
    <source>
        <dbReference type="SAM" id="Phobius"/>
    </source>
</evidence>
<accession>A0A2N5X6J4</accession>
<feature type="compositionally biased region" description="Polar residues" evidence="1">
    <location>
        <begin position="60"/>
        <end position="70"/>
    </location>
</feature>
<keyword evidence="3" id="KW-0732">Signal</keyword>
<reference evidence="4 5" key="1">
    <citation type="submission" date="2018-01" db="EMBL/GenBank/DDBJ databases">
        <title>The draft genome sequence of Halioglobus lutimaris HF004.</title>
        <authorList>
            <person name="Du Z.-J."/>
            <person name="Shi M.-J."/>
        </authorList>
    </citation>
    <scope>NUCLEOTIDE SEQUENCE [LARGE SCALE GENOMIC DNA]</scope>
    <source>
        <strain evidence="4 5">HF004</strain>
    </source>
</reference>
<gene>
    <name evidence="4" type="ORF">C0039_02585</name>
</gene>
<dbReference type="EMBL" id="PKUS01000002">
    <property type="protein sequence ID" value="PLW70114.1"/>
    <property type="molecule type" value="Genomic_DNA"/>
</dbReference>
<feature type="transmembrane region" description="Helical" evidence="2">
    <location>
        <begin position="36"/>
        <end position="53"/>
    </location>
</feature>
<evidence type="ECO:0000256" key="3">
    <source>
        <dbReference type="SAM" id="SignalP"/>
    </source>
</evidence>
<protein>
    <submittedName>
        <fullName evidence="4">Uncharacterized protein</fullName>
    </submittedName>
</protein>
<keyword evidence="2" id="KW-0812">Transmembrane</keyword>
<evidence type="ECO:0000313" key="4">
    <source>
        <dbReference type="EMBL" id="PLW70114.1"/>
    </source>
</evidence>
<feature type="region of interest" description="Disordered" evidence="1">
    <location>
        <begin position="56"/>
        <end position="100"/>
    </location>
</feature>
<keyword evidence="2" id="KW-1133">Transmembrane helix</keyword>
<dbReference type="RefSeq" id="WP_101517143.1">
    <property type="nucleotide sequence ID" value="NZ_PKUS01000002.1"/>
</dbReference>
<comment type="caution">
    <text evidence="4">The sequence shown here is derived from an EMBL/GenBank/DDBJ whole genome shotgun (WGS) entry which is preliminary data.</text>
</comment>
<proteinExistence type="predicted"/>
<evidence type="ECO:0000313" key="5">
    <source>
        <dbReference type="Proteomes" id="UP000235005"/>
    </source>
</evidence>
<evidence type="ECO:0000256" key="1">
    <source>
        <dbReference type="SAM" id="MobiDB-lite"/>
    </source>
</evidence>
<dbReference type="Proteomes" id="UP000235005">
    <property type="component" value="Unassembled WGS sequence"/>
</dbReference>
<name>A0A2N5X6J4_9GAMM</name>
<feature type="signal peptide" evidence="3">
    <location>
        <begin position="1"/>
        <end position="26"/>
    </location>
</feature>
<dbReference type="AlphaFoldDB" id="A0A2N5X6J4"/>